<protein>
    <submittedName>
        <fullName evidence="4">ABC transporter substrate-binding protein</fullName>
    </submittedName>
</protein>
<evidence type="ECO:0000256" key="3">
    <source>
        <dbReference type="ARBA" id="ARBA00022729"/>
    </source>
</evidence>
<sequence>MRPSHRGSGPSRRHFALALPSALLTAGCAAPHRGTGRPGDPIVLTLLSHYTSGELKEALQSPVDEWNASHDRVKVRTEAVEFTDLLTTFMVRQAAGQGADILHPYCLWNGQLVQAGVLRPAPPEHAEEIRRGYGAAAVRSASIEGRIYGYPTEVQTYALYYNRRLLREAGITRPPRTWRELEETAHRTAVRDRYGNTLIQGFGLSTYDDSTTVGQTLALLNAAGGTFVSADGRSTAIDSPAGRAVFDLEHRLVAEGASAPGINVYKAFASGQVAMVISAGWWTANLKSLMGKAYRDVGVAPVPVPRIGDTNATLSTGFMLGVNAAARHPREAWDFLRWLNTDRTGAGRTAQHTTATRMSSLQVSVGSLTGRADDMHVLLGRGGDPNLRPFLDALAYSVPEPNGPGAQQAKSLLRKNIEALWTGQQSVDEALRTTRRQVDQEVSRSW</sequence>
<accession>A0ABV1UI86</accession>
<gene>
    <name evidence="4" type="ORF">ABT272_37820</name>
</gene>
<keyword evidence="5" id="KW-1185">Reference proteome</keyword>
<dbReference type="InterPro" id="IPR006059">
    <property type="entry name" value="SBP"/>
</dbReference>
<dbReference type="CDD" id="cd14748">
    <property type="entry name" value="PBP2_UgpB"/>
    <property type="match status" value="1"/>
</dbReference>
<dbReference type="RefSeq" id="WP_352065599.1">
    <property type="nucleotide sequence ID" value="NZ_JBEPAZ010000059.1"/>
</dbReference>
<evidence type="ECO:0000256" key="1">
    <source>
        <dbReference type="ARBA" id="ARBA00008520"/>
    </source>
</evidence>
<comment type="caution">
    <text evidence="4">The sequence shown here is derived from an EMBL/GenBank/DDBJ whole genome shotgun (WGS) entry which is preliminary data.</text>
</comment>
<evidence type="ECO:0000256" key="2">
    <source>
        <dbReference type="ARBA" id="ARBA00022448"/>
    </source>
</evidence>
<proteinExistence type="inferred from homology"/>
<comment type="similarity">
    <text evidence="1">Belongs to the bacterial solute-binding protein 1 family.</text>
</comment>
<dbReference type="Proteomes" id="UP001470023">
    <property type="component" value="Unassembled WGS sequence"/>
</dbReference>
<evidence type="ECO:0000313" key="5">
    <source>
        <dbReference type="Proteomes" id="UP001470023"/>
    </source>
</evidence>
<dbReference type="SUPFAM" id="SSF53850">
    <property type="entry name" value="Periplasmic binding protein-like II"/>
    <property type="match status" value="1"/>
</dbReference>
<dbReference type="EMBL" id="JBEPAZ010000059">
    <property type="protein sequence ID" value="MER6433439.1"/>
    <property type="molecule type" value="Genomic_DNA"/>
</dbReference>
<keyword evidence="3" id="KW-0732">Signal</keyword>
<name>A0ABV1UI86_9ACTN</name>
<dbReference type="PANTHER" id="PTHR30061:SF50">
    <property type="entry name" value="MALTOSE_MALTODEXTRIN-BINDING PERIPLASMIC PROTEIN"/>
    <property type="match status" value="1"/>
</dbReference>
<keyword evidence="2" id="KW-0813">Transport</keyword>
<reference evidence="4 5" key="1">
    <citation type="submission" date="2024-06" db="EMBL/GenBank/DDBJ databases">
        <title>The Natural Products Discovery Center: Release of the First 8490 Sequenced Strains for Exploring Actinobacteria Biosynthetic Diversity.</title>
        <authorList>
            <person name="Kalkreuter E."/>
            <person name="Kautsar S.A."/>
            <person name="Yang D."/>
            <person name="Bader C.D."/>
            <person name="Teijaro C.N."/>
            <person name="Fluegel L."/>
            <person name="Davis C.M."/>
            <person name="Simpson J.R."/>
            <person name="Lauterbach L."/>
            <person name="Steele A.D."/>
            <person name="Gui C."/>
            <person name="Meng S."/>
            <person name="Li G."/>
            <person name="Viehrig K."/>
            <person name="Ye F."/>
            <person name="Su P."/>
            <person name="Kiefer A.F."/>
            <person name="Nichols A."/>
            <person name="Cepeda A.J."/>
            <person name="Yan W."/>
            <person name="Fan B."/>
            <person name="Jiang Y."/>
            <person name="Adhikari A."/>
            <person name="Zheng C.-J."/>
            <person name="Schuster L."/>
            <person name="Cowan T.M."/>
            <person name="Smanski M.J."/>
            <person name="Chevrette M.G."/>
            <person name="De Carvalho L.P.S."/>
            <person name="Shen B."/>
        </authorList>
    </citation>
    <scope>NUCLEOTIDE SEQUENCE [LARGE SCALE GENOMIC DNA]</scope>
    <source>
        <strain evidence="4 5">NPDC001166</strain>
    </source>
</reference>
<organism evidence="4 5">
    <name type="scientific">Streptomyces sp. 900105245</name>
    <dbReference type="NCBI Taxonomy" id="3154379"/>
    <lineage>
        <taxon>Bacteria</taxon>
        <taxon>Bacillati</taxon>
        <taxon>Actinomycetota</taxon>
        <taxon>Actinomycetes</taxon>
        <taxon>Kitasatosporales</taxon>
        <taxon>Streptomycetaceae</taxon>
        <taxon>Streptomyces</taxon>
    </lineage>
</organism>
<dbReference type="PANTHER" id="PTHR30061">
    <property type="entry name" value="MALTOSE-BINDING PERIPLASMIC PROTEIN"/>
    <property type="match status" value="1"/>
</dbReference>
<dbReference type="PROSITE" id="PS51257">
    <property type="entry name" value="PROKAR_LIPOPROTEIN"/>
    <property type="match status" value="1"/>
</dbReference>
<evidence type="ECO:0000313" key="4">
    <source>
        <dbReference type="EMBL" id="MER6433439.1"/>
    </source>
</evidence>
<dbReference type="Gene3D" id="3.40.190.10">
    <property type="entry name" value="Periplasmic binding protein-like II"/>
    <property type="match status" value="1"/>
</dbReference>
<dbReference type="Pfam" id="PF01547">
    <property type="entry name" value="SBP_bac_1"/>
    <property type="match status" value="1"/>
</dbReference>